<dbReference type="GeneID" id="56039140"/>
<dbReference type="KEGG" id="halu:HUG12_16735"/>
<keyword evidence="1" id="KW-0472">Membrane</keyword>
<keyword evidence="1" id="KW-0812">Transmembrane</keyword>
<name>A0A7D5LCP2_9EURY</name>
<dbReference type="RefSeq" id="WP_179269872.1">
    <property type="nucleotide sequence ID" value="NZ_CP058579.1"/>
</dbReference>
<sequence length="74" mass="8023">MLASVPLQMPGGVELLAFNLVVALLVGYFIYRDAQGRTDSPELWAVGLAAASLFLSLVGFVLAYVVYYLVVVRD</sequence>
<protein>
    <submittedName>
        <fullName evidence="2">Uncharacterized protein</fullName>
    </submittedName>
</protein>
<feature type="transmembrane region" description="Helical" evidence="1">
    <location>
        <begin position="12"/>
        <end position="31"/>
    </location>
</feature>
<organism evidence="2 3">
    <name type="scientific">Halorarum salinum</name>
    <dbReference type="NCBI Taxonomy" id="2743089"/>
    <lineage>
        <taxon>Archaea</taxon>
        <taxon>Methanobacteriati</taxon>
        <taxon>Methanobacteriota</taxon>
        <taxon>Stenosarchaea group</taxon>
        <taxon>Halobacteria</taxon>
        <taxon>Halobacteriales</taxon>
        <taxon>Haloferacaceae</taxon>
        <taxon>Halorarum</taxon>
    </lineage>
</organism>
<dbReference type="EMBL" id="CP058579">
    <property type="protein sequence ID" value="QLG63287.1"/>
    <property type="molecule type" value="Genomic_DNA"/>
</dbReference>
<evidence type="ECO:0000313" key="2">
    <source>
        <dbReference type="EMBL" id="QLG63287.1"/>
    </source>
</evidence>
<dbReference type="Proteomes" id="UP000509626">
    <property type="component" value="Chromosome"/>
</dbReference>
<reference evidence="2 3" key="1">
    <citation type="submission" date="2020-06" db="EMBL/GenBank/DDBJ databases">
        <title>NJ-3-1, isolated from saline soil.</title>
        <authorList>
            <person name="Cui H.L."/>
            <person name="Shi X."/>
        </authorList>
    </citation>
    <scope>NUCLEOTIDE SEQUENCE [LARGE SCALE GENOMIC DNA]</scope>
    <source>
        <strain evidence="2 3">NJ-3-1</strain>
    </source>
</reference>
<gene>
    <name evidence="2" type="ORF">HUG12_16735</name>
</gene>
<proteinExistence type="predicted"/>
<keyword evidence="3" id="KW-1185">Reference proteome</keyword>
<dbReference type="AlphaFoldDB" id="A0A7D5LCP2"/>
<evidence type="ECO:0000313" key="3">
    <source>
        <dbReference type="Proteomes" id="UP000509626"/>
    </source>
</evidence>
<evidence type="ECO:0000256" key="1">
    <source>
        <dbReference type="SAM" id="Phobius"/>
    </source>
</evidence>
<dbReference type="OrthoDB" id="342743at2157"/>
<feature type="transmembrane region" description="Helical" evidence="1">
    <location>
        <begin position="43"/>
        <end position="70"/>
    </location>
</feature>
<keyword evidence="1" id="KW-1133">Transmembrane helix</keyword>
<accession>A0A7D5LCP2</accession>